<comment type="caution">
    <text evidence="6">The sequence shown here is derived from an EMBL/GenBank/DDBJ whole genome shotgun (WGS) entry which is preliminary data.</text>
</comment>
<dbReference type="SUPFAM" id="SSF53850">
    <property type="entry name" value="Periplasmic binding protein-like II"/>
    <property type="match status" value="1"/>
</dbReference>
<dbReference type="GO" id="GO:0003677">
    <property type="term" value="F:DNA binding"/>
    <property type="evidence" value="ECO:0007669"/>
    <property type="project" value="UniProtKB-KW"/>
</dbReference>
<dbReference type="Proteomes" id="UP001158644">
    <property type="component" value="Unassembled WGS sequence"/>
</dbReference>
<organism evidence="6 7">
    <name type="scientific">Achromobacter mucicolens</name>
    <dbReference type="NCBI Taxonomy" id="1389922"/>
    <lineage>
        <taxon>Bacteria</taxon>
        <taxon>Pseudomonadati</taxon>
        <taxon>Pseudomonadota</taxon>
        <taxon>Betaproteobacteria</taxon>
        <taxon>Burkholderiales</taxon>
        <taxon>Alcaligenaceae</taxon>
        <taxon>Achromobacter</taxon>
    </lineage>
</organism>
<comment type="similarity">
    <text evidence="1">Belongs to the LysR transcriptional regulatory family.</text>
</comment>
<protein>
    <submittedName>
        <fullName evidence="6">LysR substrate-binding domain-containing protein</fullName>
    </submittedName>
</protein>
<feature type="domain" description="HTH lysR-type" evidence="5">
    <location>
        <begin position="6"/>
        <end position="63"/>
    </location>
</feature>
<accession>A0ABD4YVH6</accession>
<dbReference type="AlphaFoldDB" id="A0ABD4YVH6"/>
<dbReference type="InterPro" id="IPR000847">
    <property type="entry name" value="LysR_HTH_N"/>
</dbReference>
<keyword evidence="2" id="KW-0805">Transcription regulation</keyword>
<evidence type="ECO:0000256" key="2">
    <source>
        <dbReference type="ARBA" id="ARBA00023015"/>
    </source>
</evidence>
<dbReference type="Pfam" id="PF03466">
    <property type="entry name" value="LysR_substrate"/>
    <property type="match status" value="1"/>
</dbReference>
<evidence type="ECO:0000313" key="7">
    <source>
        <dbReference type="Proteomes" id="UP001158644"/>
    </source>
</evidence>
<dbReference type="InterPro" id="IPR058163">
    <property type="entry name" value="LysR-type_TF_proteobact-type"/>
</dbReference>
<keyword evidence="4" id="KW-0804">Transcription</keyword>
<dbReference type="SUPFAM" id="SSF46785">
    <property type="entry name" value="Winged helix' DNA-binding domain"/>
    <property type="match status" value="1"/>
</dbReference>
<evidence type="ECO:0000256" key="3">
    <source>
        <dbReference type="ARBA" id="ARBA00023125"/>
    </source>
</evidence>
<dbReference type="InterPro" id="IPR036388">
    <property type="entry name" value="WH-like_DNA-bd_sf"/>
</dbReference>
<name>A0ABD4YVH6_9BURK</name>
<dbReference type="RefSeq" id="WP_223576191.1">
    <property type="nucleotide sequence ID" value="NZ_CP082965.1"/>
</dbReference>
<evidence type="ECO:0000313" key="6">
    <source>
        <dbReference type="EMBL" id="MDH1178364.1"/>
    </source>
</evidence>
<proteinExistence type="inferred from homology"/>
<dbReference type="PANTHER" id="PTHR30537:SF31">
    <property type="entry name" value="TRANSCRIPTIONAL REGULATOR, LYSR FAMILY"/>
    <property type="match status" value="1"/>
</dbReference>
<dbReference type="EMBL" id="JAOBZK010000010">
    <property type="protein sequence ID" value="MDH1178364.1"/>
    <property type="molecule type" value="Genomic_DNA"/>
</dbReference>
<keyword evidence="3" id="KW-0238">DNA-binding</keyword>
<reference evidence="6 7" key="1">
    <citation type="submission" date="2022-09" db="EMBL/GenBank/DDBJ databases">
        <title>Intensive care unit water sources are persistently colonized with multi-drug resistant bacteria and are the site of extensive horizontal gene transfer of antibiotic resistance genes.</title>
        <authorList>
            <person name="Diorio-Toth L."/>
        </authorList>
    </citation>
    <scope>NUCLEOTIDE SEQUENCE [LARGE SCALE GENOMIC DNA]</scope>
    <source>
        <strain evidence="6 7">GD03967</strain>
    </source>
</reference>
<dbReference type="InterPro" id="IPR005119">
    <property type="entry name" value="LysR_subst-bd"/>
</dbReference>
<evidence type="ECO:0000259" key="5">
    <source>
        <dbReference type="PROSITE" id="PS50931"/>
    </source>
</evidence>
<dbReference type="Pfam" id="PF00126">
    <property type="entry name" value="HTH_1"/>
    <property type="match status" value="1"/>
</dbReference>
<gene>
    <name evidence="6" type="ORF">N5C72_09780</name>
</gene>
<dbReference type="PANTHER" id="PTHR30537">
    <property type="entry name" value="HTH-TYPE TRANSCRIPTIONAL REGULATOR"/>
    <property type="match status" value="1"/>
</dbReference>
<dbReference type="Gene3D" id="3.40.190.290">
    <property type="match status" value="1"/>
</dbReference>
<evidence type="ECO:0000256" key="4">
    <source>
        <dbReference type="ARBA" id="ARBA00023163"/>
    </source>
</evidence>
<evidence type="ECO:0000256" key="1">
    <source>
        <dbReference type="ARBA" id="ARBA00009437"/>
    </source>
</evidence>
<dbReference type="PROSITE" id="PS50931">
    <property type="entry name" value="HTH_LYSR"/>
    <property type="match status" value="1"/>
</dbReference>
<dbReference type="Gene3D" id="1.10.10.10">
    <property type="entry name" value="Winged helix-like DNA-binding domain superfamily/Winged helix DNA-binding domain"/>
    <property type="match status" value="1"/>
</dbReference>
<sequence>MPNYVHRLEDLLLFSEVVEKGGFSAAARVLNMQRSKLSRRVAELEARLGVRLLQRNTRRVSLTPMGEQIHAHAKALAREARSVFDLAASMGDAPAGMLRITAPSPLATRILGGLVARFCAEHPRVRVLLDTRDQIIDLVGEGYDLGFRAQSSSLTDARLNAIEISAVPMALVCSPAMAKSPPRHPRDLATLPLLAHGTQDGLHTWRLTGPGGEMEAVEFQPRSLSSNMDTLRAMAAAGLGLALVPRYLCGDDLDQGRLARILPDWTPAPARIYAVMPARCGEPLALKRFLEFTAAELPAYLT</sequence>
<dbReference type="InterPro" id="IPR036390">
    <property type="entry name" value="WH_DNA-bd_sf"/>
</dbReference>
<dbReference type="FunFam" id="1.10.10.10:FF:000001">
    <property type="entry name" value="LysR family transcriptional regulator"/>
    <property type="match status" value="1"/>
</dbReference>